<evidence type="ECO:0008006" key="5">
    <source>
        <dbReference type="Google" id="ProtNLM"/>
    </source>
</evidence>
<dbReference type="OrthoDB" id="19232at2759"/>
<dbReference type="PANTHER" id="PTHR47766">
    <property type="entry name" value="PROTEIN EFR3"/>
    <property type="match status" value="1"/>
</dbReference>
<feature type="compositionally biased region" description="Basic residues" evidence="2">
    <location>
        <begin position="1213"/>
        <end position="1225"/>
    </location>
</feature>
<dbReference type="InParanoid" id="A0A165GGU7"/>
<dbReference type="Proteomes" id="UP000076632">
    <property type="component" value="Unassembled WGS sequence"/>
</dbReference>
<dbReference type="InterPro" id="IPR039786">
    <property type="entry name" value="EFR3"/>
</dbReference>
<feature type="region of interest" description="Disordered" evidence="2">
    <location>
        <begin position="982"/>
        <end position="1081"/>
    </location>
</feature>
<dbReference type="STRING" id="1328760.A0A165GGU7"/>
<dbReference type="GO" id="GO:0005886">
    <property type="term" value="C:plasma membrane"/>
    <property type="evidence" value="ECO:0007669"/>
    <property type="project" value="TreeGrafter"/>
</dbReference>
<feature type="compositionally biased region" description="Polar residues" evidence="2">
    <location>
        <begin position="1198"/>
        <end position="1210"/>
    </location>
</feature>
<dbReference type="PANTHER" id="PTHR47766:SF1">
    <property type="entry name" value="PROTEIN EFR3"/>
    <property type="match status" value="1"/>
</dbReference>
<dbReference type="EMBL" id="KV407459">
    <property type="protein sequence ID" value="KZF22169.1"/>
    <property type="molecule type" value="Genomic_DNA"/>
</dbReference>
<organism evidence="3 4">
    <name type="scientific">Xylona heveae (strain CBS 132557 / TC161)</name>
    <dbReference type="NCBI Taxonomy" id="1328760"/>
    <lineage>
        <taxon>Eukaryota</taxon>
        <taxon>Fungi</taxon>
        <taxon>Dikarya</taxon>
        <taxon>Ascomycota</taxon>
        <taxon>Pezizomycotina</taxon>
        <taxon>Xylonomycetes</taxon>
        <taxon>Xylonales</taxon>
        <taxon>Xylonaceae</taxon>
        <taxon>Xylona</taxon>
    </lineage>
</organism>
<evidence type="ECO:0000313" key="4">
    <source>
        <dbReference type="Proteomes" id="UP000076632"/>
    </source>
</evidence>
<dbReference type="InterPro" id="IPR016024">
    <property type="entry name" value="ARM-type_fold"/>
</dbReference>
<dbReference type="InterPro" id="IPR049150">
    <property type="entry name" value="EFR3_HEAT-like_rpt"/>
</dbReference>
<dbReference type="AlphaFoldDB" id="A0A165GGU7"/>
<name>A0A165GGU7_XYLHT</name>
<dbReference type="SUPFAM" id="SSF48371">
    <property type="entry name" value="ARM repeat"/>
    <property type="match status" value="1"/>
</dbReference>
<evidence type="ECO:0000256" key="2">
    <source>
        <dbReference type="SAM" id="MobiDB-lite"/>
    </source>
</evidence>
<feature type="region of interest" description="Disordered" evidence="2">
    <location>
        <begin position="624"/>
        <end position="659"/>
    </location>
</feature>
<gene>
    <name evidence="3" type="ORF">L228DRAFT_147771</name>
</gene>
<protein>
    <recommendedName>
        <fullName evidence="5">Protein EFR3</fullName>
    </recommendedName>
</protein>
<feature type="compositionally biased region" description="Low complexity" evidence="2">
    <location>
        <begin position="1000"/>
        <end position="1022"/>
    </location>
</feature>
<comment type="similarity">
    <text evidence="1">Belongs to the EFR3 family.</text>
</comment>
<feature type="compositionally biased region" description="Pro residues" evidence="2">
    <location>
        <begin position="1111"/>
        <end position="1120"/>
    </location>
</feature>
<accession>A0A165GGU7</accession>
<evidence type="ECO:0000256" key="1">
    <source>
        <dbReference type="ARBA" id="ARBA00010216"/>
    </source>
</evidence>
<dbReference type="GeneID" id="28894384"/>
<keyword evidence="4" id="KW-1185">Reference proteome</keyword>
<dbReference type="GO" id="GO:0072659">
    <property type="term" value="P:protein localization to plasma membrane"/>
    <property type="evidence" value="ECO:0007669"/>
    <property type="project" value="InterPro"/>
</dbReference>
<feature type="compositionally biased region" description="Polar residues" evidence="2">
    <location>
        <begin position="641"/>
        <end position="651"/>
    </location>
</feature>
<feature type="compositionally biased region" description="Polar residues" evidence="2">
    <location>
        <begin position="1151"/>
        <end position="1168"/>
    </location>
</feature>
<dbReference type="RefSeq" id="XP_018187724.1">
    <property type="nucleotide sequence ID" value="XM_018329247.1"/>
</dbReference>
<evidence type="ECO:0000313" key="3">
    <source>
        <dbReference type="EMBL" id="KZF22169.1"/>
    </source>
</evidence>
<dbReference type="OMA" id="ATHVYYT"/>
<feature type="compositionally biased region" description="Gly residues" evidence="2">
    <location>
        <begin position="1183"/>
        <end position="1193"/>
    </location>
</feature>
<feature type="region of interest" description="Disordered" evidence="2">
    <location>
        <begin position="1106"/>
        <end position="1237"/>
    </location>
</feature>
<sequence>MNAVRQKCRPKHQVLVLKCYPKLQKNAAEVKPNSSELSYLLYYASTRRSKVQKVGVFLEKRTASDLWRGRIANVQITLQILHALIEKSPRDLSLFASSVLRILSSIVGSKDITLVEDSLPTLEALCLHQDAATLGADQEYNNQFQDLIASYASFAADHPPSETKGPISAPLAIRWRNVGLRAIKTLTSSEGLAVDAGRQFGRTIMPVILRNLWSDNDEYLIALDQREQAQEQTDKDQAVRRRMSVATVRTADQTDANVAVASGTAADADKEAEAEVGVLALQSLKQIFTVNNRVQVRAATDATLKFIVGKASSSSTHKEDSVPQSSRSFRGWGTTLIEMIAKWTPVQDRFVILVTAMESMVKSPVAEDDFERQIILATLVGWLLSSKVNLIGLSVMDVLLGLIHHIQLVLQLGGRGFENVPPVQPMDELGSEKVSGNAPRQGPSAPGFSTGEKSDVICSASPLRIELLAKLQKCIGDLATHVYYTDQISDMISALLARLKPNSASTVINVVSAITNPTAAANAISNSSNLQEKPNTDDFFSFGTARLTALQAVKEILVTANLRTSAAGASGIGRNKVRANVWDGTQWLLRDSDVKVQRAYVDALNTWMKFEVDKAQLQALNEPSLAKPAQKAENPDPEGSLGTTRRAVSNASRRDRSPKAHRTSFVELLHFAIYESARRADGTKEDYLVLHLLLWSMLENLGICALKSGLPMIFRLQEEIQSIDNPSAKVKLGSLVHGYLWTITEKYDLDTSWVGREIHNEISRRKHKGLWLDEIRVPALQLDQIRRRTDGASALNLPPNVLHAEALKPFDDRPALVELIAAAYPASVASPPSSPPSSPGRASVSASRSYFADRRELPARVKERMLSTWSQEAIIESIEKENSRAFSLNGSRAGTSRSATRNFLTVNGGTEKGSPDQFAGLISHQTFLKSRPPSMAYGLVGSGCPALRRASAQENPPTPISSSSRLSTVRVDELKRYLSGDTRAISSPRHDLHHYMSNDASSESMVSAGSSESQLSSGQNMSTAVHIAPTTTKNVAPADQANASQTPAIPRPTSDRPRSTSTSSNEPRREHSRHSSREGSIAARRLSGGGLATAIVDDAQVQFDPTADVVPPVPPLPPSLSLPGSYPGEIIRSPSSGNIAVTADGSAVPLTGTTASQSDEAGRTTSPKTPKREKSHSRSSGTTSGGGGGGGGVLINSALRSPTASNTVNGDKTRRHSLSSSKRKGPSSGTDGSFGIDLDGLLNGIQVPTTSARVNDAKWTAPLGRPPY</sequence>
<dbReference type="Pfam" id="PF21072">
    <property type="entry name" value="EFR3"/>
    <property type="match status" value="1"/>
</dbReference>
<reference evidence="3 4" key="1">
    <citation type="journal article" date="2016" name="Fungal Biol.">
        <title>The genome of Xylona heveae provides a window into fungal endophytism.</title>
        <authorList>
            <person name="Gazis R."/>
            <person name="Kuo A."/>
            <person name="Riley R."/>
            <person name="LaButti K."/>
            <person name="Lipzen A."/>
            <person name="Lin J."/>
            <person name="Amirebrahimi M."/>
            <person name="Hesse C.N."/>
            <person name="Spatafora J.W."/>
            <person name="Henrissat B."/>
            <person name="Hainaut M."/>
            <person name="Grigoriev I.V."/>
            <person name="Hibbett D.S."/>
        </authorList>
    </citation>
    <scope>NUCLEOTIDE SEQUENCE [LARGE SCALE GENOMIC DNA]</scope>
    <source>
        <strain evidence="3 4">TC161</strain>
    </source>
</reference>
<feature type="region of interest" description="Disordered" evidence="2">
    <location>
        <begin position="423"/>
        <end position="451"/>
    </location>
</feature>
<proteinExistence type="inferred from homology"/>
<feature type="compositionally biased region" description="Basic and acidic residues" evidence="2">
    <location>
        <begin position="1066"/>
        <end position="1077"/>
    </location>
</feature>